<reference evidence="1" key="2">
    <citation type="journal article" date="2022" name="New Phytol.">
        <title>Evolutionary transition to the ectomycorrhizal habit in the genomes of a hyperdiverse lineage of mushroom-forming fungi.</title>
        <authorList>
            <person name="Looney B."/>
            <person name="Miyauchi S."/>
            <person name="Morin E."/>
            <person name="Drula E."/>
            <person name="Courty P.E."/>
            <person name="Kohler A."/>
            <person name="Kuo A."/>
            <person name="LaButti K."/>
            <person name="Pangilinan J."/>
            <person name="Lipzen A."/>
            <person name="Riley R."/>
            <person name="Andreopoulos W."/>
            <person name="He G."/>
            <person name="Johnson J."/>
            <person name="Nolan M."/>
            <person name="Tritt A."/>
            <person name="Barry K.W."/>
            <person name="Grigoriev I.V."/>
            <person name="Nagy L.G."/>
            <person name="Hibbett D."/>
            <person name="Henrissat B."/>
            <person name="Matheny P.B."/>
            <person name="Labbe J."/>
            <person name="Martin F.M."/>
        </authorList>
    </citation>
    <scope>NUCLEOTIDE SEQUENCE</scope>
    <source>
        <strain evidence="1">EC-137</strain>
    </source>
</reference>
<evidence type="ECO:0000313" key="2">
    <source>
        <dbReference type="Proteomes" id="UP000814128"/>
    </source>
</evidence>
<dbReference type="EMBL" id="MU273799">
    <property type="protein sequence ID" value="KAI0028052.1"/>
    <property type="molecule type" value="Genomic_DNA"/>
</dbReference>
<accession>A0ACB8Q8N6</accession>
<name>A0ACB8Q8N6_9AGAM</name>
<evidence type="ECO:0000313" key="1">
    <source>
        <dbReference type="EMBL" id="KAI0028052.1"/>
    </source>
</evidence>
<dbReference type="Proteomes" id="UP000814128">
    <property type="component" value="Unassembled WGS sequence"/>
</dbReference>
<comment type="caution">
    <text evidence="1">The sequence shown here is derived from an EMBL/GenBank/DDBJ whole genome shotgun (WGS) entry which is preliminary data.</text>
</comment>
<keyword evidence="2" id="KW-1185">Reference proteome</keyword>
<proteinExistence type="predicted"/>
<sequence>MAPTNPSKRKKSLYSSFAIFSPSSLDPSEISAAIQQLEDAVSESTISDILCQALKTDFSLEFLLSAFSVETFDFIKLALLSRFPTSSADFVGDSLSVQCLSRLSMSLWGLKLPDGIEPPNLGAWRSSVELSFLIAKQLAQMLSHPNAYFSLESGRGNGGKSRRQSKSGAGSHPVVDKKPFAALDVSVPTTQAQAQRLEKAVLTDQRVILENLLNVLRGHNIAFILKDRYTRVTEFNNFPETTGNASAVEPTDAHPPSGALGHFNRTSLLADLTYSVPNGFGEWKIFTTARARADLKSMRTADGKSFDNALRKLSDLSYGRFSPTNHKVITTHSPIDIFRARLPGDLRIIYQVDCVVEAVNDVPHQGEAHPYHSEMHREIWDKLGKRLGRRGLEYRQASNPRRGNNDIFSPLSFKDMQLSLDAIADVAEENEGSNDLSPEEQKEIRNLIAYALLYHELQVVGHPKSSLVLGRSGTGKTTTILFKIFGIERAWEQTAHSDASRPRQVFVTKSRMLAKKVEQDFMAFIRSETLTAHAPQHFIERASQFRAQNKTSLFASEDTGLWRSDLPHKFSELHDLHFPLFITFDDLCRMLLNDLLGHDGTQQRVGNFDHLKQKPLAARYLDAGVVGFDEFLSNYWGHFPQELTKSIAPSLAFAEIMGVIKGSEESMNSPGLKLDRLAYEHRRGQYMHYTLFEAYEQRLRKRFKYDFADKTHYLISVLKKRALPGGRKFDYLYVDEVQDNLV</sequence>
<gene>
    <name evidence="1" type="ORF">K488DRAFT_90145</name>
</gene>
<organism evidence="1 2">
    <name type="scientific">Vararia minispora EC-137</name>
    <dbReference type="NCBI Taxonomy" id="1314806"/>
    <lineage>
        <taxon>Eukaryota</taxon>
        <taxon>Fungi</taxon>
        <taxon>Dikarya</taxon>
        <taxon>Basidiomycota</taxon>
        <taxon>Agaricomycotina</taxon>
        <taxon>Agaricomycetes</taxon>
        <taxon>Russulales</taxon>
        <taxon>Lachnocladiaceae</taxon>
        <taxon>Vararia</taxon>
    </lineage>
</organism>
<reference evidence="1" key="1">
    <citation type="submission" date="2021-02" db="EMBL/GenBank/DDBJ databases">
        <authorList>
            <consortium name="DOE Joint Genome Institute"/>
            <person name="Ahrendt S."/>
            <person name="Looney B.P."/>
            <person name="Miyauchi S."/>
            <person name="Morin E."/>
            <person name="Drula E."/>
            <person name="Courty P.E."/>
            <person name="Chicoki N."/>
            <person name="Fauchery L."/>
            <person name="Kohler A."/>
            <person name="Kuo A."/>
            <person name="Labutti K."/>
            <person name="Pangilinan J."/>
            <person name="Lipzen A."/>
            <person name="Riley R."/>
            <person name="Andreopoulos W."/>
            <person name="He G."/>
            <person name="Johnson J."/>
            <person name="Barry K.W."/>
            <person name="Grigoriev I.V."/>
            <person name="Nagy L."/>
            <person name="Hibbett D."/>
            <person name="Henrissat B."/>
            <person name="Matheny P.B."/>
            <person name="Labbe J."/>
            <person name="Martin F."/>
        </authorList>
    </citation>
    <scope>NUCLEOTIDE SEQUENCE</scope>
    <source>
        <strain evidence="1">EC-137</strain>
    </source>
</reference>
<protein>
    <submittedName>
        <fullName evidence="1">Uncharacterized protein</fullName>
    </submittedName>
</protein>